<dbReference type="PROSITE" id="PS50042">
    <property type="entry name" value="CNMP_BINDING_3"/>
    <property type="match status" value="2"/>
</dbReference>
<evidence type="ECO:0000313" key="3">
    <source>
        <dbReference type="Proteomes" id="UP000224006"/>
    </source>
</evidence>
<dbReference type="EMBL" id="NWUJ01000004">
    <property type="protein sequence ID" value="PFH35527.1"/>
    <property type="molecule type" value="Genomic_DNA"/>
</dbReference>
<comment type="caution">
    <text evidence="2">The sequence shown here is derived from an EMBL/GenBank/DDBJ whole genome shotgun (WGS) entry which is preliminary data.</text>
</comment>
<protein>
    <recommendedName>
        <fullName evidence="1">Cyclic nucleotide-binding domain-containing protein</fullName>
    </recommendedName>
</protein>
<dbReference type="InterPro" id="IPR000595">
    <property type="entry name" value="cNMP-bd_dom"/>
</dbReference>
<dbReference type="SUPFAM" id="SSF51206">
    <property type="entry name" value="cAMP-binding domain-like"/>
    <property type="match status" value="2"/>
</dbReference>
<accession>A0A2A9MIV8</accession>
<dbReference type="Pfam" id="PF00027">
    <property type="entry name" value="cNMP_binding"/>
    <property type="match status" value="1"/>
</dbReference>
<reference evidence="2 3" key="1">
    <citation type="submission" date="2017-09" db="EMBL/GenBank/DDBJ databases">
        <title>Genome sequencing of Besnoitia besnoiti strain Bb-Ger1.</title>
        <authorList>
            <person name="Schares G."/>
            <person name="Venepally P."/>
            <person name="Lorenzi H.A."/>
        </authorList>
    </citation>
    <scope>NUCLEOTIDE SEQUENCE [LARGE SCALE GENOMIC DNA]</scope>
    <source>
        <strain evidence="2 3">Bb-Ger1</strain>
    </source>
</reference>
<dbReference type="STRING" id="94643.A0A2A9MIV8"/>
<dbReference type="PROSITE" id="PS00889">
    <property type="entry name" value="CNMP_BINDING_2"/>
    <property type="match status" value="1"/>
</dbReference>
<dbReference type="PANTHER" id="PTHR23011">
    <property type="entry name" value="CYCLIC NUCLEOTIDE-BINDING DOMAIN CONTAINING PROTEIN"/>
    <property type="match status" value="1"/>
</dbReference>
<dbReference type="Gene3D" id="2.60.120.10">
    <property type="entry name" value="Jelly Rolls"/>
    <property type="match status" value="2"/>
</dbReference>
<organism evidence="2 3">
    <name type="scientific">Besnoitia besnoiti</name>
    <name type="common">Apicomplexan protozoan</name>
    <dbReference type="NCBI Taxonomy" id="94643"/>
    <lineage>
        <taxon>Eukaryota</taxon>
        <taxon>Sar</taxon>
        <taxon>Alveolata</taxon>
        <taxon>Apicomplexa</taxon>
        <taxon>Conoidasida</taxon>
        <taxon>Coccidia</taxon>
        <taxon>Eucoccidiorida</taxon>
        <taxon>Eimeriorina</taxon>
        <taxon>Sarcocystidae</taxon>
        <taxon>Besnoitia</taxon>
    </lineage>
</organism>
<evidence type="ECO:0000259" key="1">
    <source>
        <dbReference type="PROSITE" id="PS50042"/>
    </source>
</evidence>
<dbReference type="InterPro" id="IPR014710">
    <property type="entry name" value="RmlC-like_jellyroll"/>
</dbReference>
<proteinExistence type="predicted"/>
<dbReference type="OrthoDB" id="312042at2759"/>
<dbReference type="PANTHER" id="PTHR23011:SF28">
    <property type="entry name" value="CYCLIC NUCLEOTIDE-BINDING DOMAIN CONTAINING PROTEIN"/>
    <property type="match status" value="1"/>
</dbReference>
<feature type="domain" description="Cyclic nucleotide-binding" evidence="1">
    <location>
        <begin position="35"/>
        <end position="121"/>
    </location>
</feature>
<dbReference type="RefSeq" id="XP_029219536.1">
    <property type="nucleotide sequence ID" value="XM_029363613.1"/>
</dbReference>
<dbReference type="AlphaFoldDB" id="A0A2A9MIV8"/>
<gene>
    <name evidence="2" type="ORF">BESB_051780</name>
</gene>
<dbReference type="KEGG" id="bbes:BESB_051780"/>
<dbReference type="GeneID" id="40310107"/>
<sequence>MRTCLTFLQLEALREAASKVDDINNMFQIIRNVNLFSKLDEATQKSLCGSLTYEAYAPKQVVFHYRDYGDKYYLILTGRVSVQVPVTPNSDTFQQVAILESGSGFGEMALMENKPRAATVVCLEATGTLGCADMDVKALAEKLKEHNYPGPQIILRQGEEANQVILVESGTVLALRSLKVDAKKNLITKKREKRSSQILDGEKTACVAERGNVYGVTLVAFPAAQVFSIDKRQFLKSLTEEMKRSIDLASGPLPDDSELLHQYLQAVKWDAYKRSLFDEIRLRHR</sequence>
<dbReference type="CDD" id="cd00038">
    <property type="entry name" value="CAP_ED"/>
    <property type="match status" value="1"/>
</dbReference>
<name>A0A2A9MIV8_BESBE</name>
<dbReference type="Proteomes" id="UP000224006">
    <property type="component" value="Chromosome IV"/>
</dbReference>
<evidence type="ECO:0000313" key="2">
    <source>
        <dbReference type="EMBL" id="PFH35527.1"/>
    </source>
</evidence>
<keyword evidence="3" id="KW-1185">Reference proteome</keyword>
<dbReference type="VEuPathDB" id="ToxoDB:BESB_051780"/>
<dbReference type="InterPro" id="IPR018488">
    <property type="entry name" value="cNMP-bd_CS"/>
</dbReference>
<dbReference type="SMART" id="SM00100">
    <property type="entry name" value="cNMP"/>
    <property type="match status" value="1"/>
</dbReference>
<dbReference type="InterPro" id="IPR018490">
    <property type="entry name" value="cNMP-bd_dom_sf"/>
</dbReference>
<feature type="domain" description="Cyclic nucleotide-binding" evidence="1">
    <location>
        <begin position="139"/>
        <end position="172"/>
    </location>
</feature>